<evidence type="ECO:0000256" key="1">
    <source>
        <dbReference type="SAM" id="SignalP"/>
    </source>
</evidence>
<reference evidence="3" key="1">
    <citation type="submission" date="2015-06" db="EMBL/GenBank/DDBJ databases">
        <authorList>
            <person name="Hoefler B.C."/>
            <person name="Straight P.D."/>
        </authorList>
    </citation>
    <scope>NUCLEOTIDE SEQUENCE</scope>
</reference>
<dbReference type="PROSITE" id="PS50041">
    <property type="entry name" value="C_TYPE_LECTIN_2"/>
    <property type="match status" value="1"/>
</dbReference>
<feature type="signal peptide" evidence="1">
    <location>
        <begin position="1"/>
        <end position="18"/>
    </location>
</feature>
<dbReference type="EMBL" id="GDHF01031562">
    <property type="protein sequence ID" value="JAI20752.1"/>
    <property type="molecule type" value="Transcribed_RNA"/>
</dbReference>
<dbReference type="SUPFAM" id="SSF56436">
    <property type="entry name" value="C-type lectin-like"/>
    <property type="match status" value="1"/>
</dbReference>
<organism evidence="3">
    <name type="scientific">Bactrocera latifrons</name>
    <name type="common">Malaysian fruit fly</name>
    <name type="synonym">Chaetodacus latifrons</name>
    <dbReference type="NCBI Taxonomy" id="174628"/>
    <lineage>
        <taxon>Eukaryota</taxon>
        <taxon>Metazoa</taxon>
        <taxon>Ecdysozoa</taxon>
        <taxon>Arthropoda</taxon>
        <taxon>Hexapoda</taxon>
        <taxon>Insecta</taxon>
        <taxon>Pterygota</taxon>
        <taxon>Neoptera</taxon>
        <taxon>Endopterygota</taxon>
        <taxon>Diptera</taxon>
        <taxon>Brachycera</taxon>
        <taxon>Muscomorpha</taxon>
        <taxon>Tephritoidea</taxon>
        <taxon>Tephritidae</taxon>
        <taxon>Bactrocera</taxon>
        <taxon>Bactrocera</taxon>
    </lineage>
</organism>
<feature type="domain" description="C-type lectin" evidence="2">
    <location>
        <begin position="37"/>
        <end position="160"/>
    </location>
</feature>
<dbReference type="InterPro" id="IPR050111">
    <property type="entry name" value="C-type_lectin/snaclec_domain"/>
</dbReference>
<protein>
    <submittedName>
        <fullName evidence="3">Perlucin</fullName>
    </submittedName>
</protein>
<dbReference type="OrthoDB" id="6340082at2759"/>
<dbReference type="InterPro" id="IPR016187">
    <property type="entry name" value="CTDL_fold"/>
</dbReference>
<accession>A0A0K8U249</accession>
<evidence type="ECO:0000313" key="3">
    <source>
        <dbReference type="EMBL" id="JAI20752.1"/>
    </source>
</evidence>
<sequence>MGLAQYFVLILCFARVLPQSINTSNRGESEKQPFIQIGSKYYLINTATTMNWFGAMLYCRNYDSDLAVIESEAEMNALNSYLTTNEGHTGLHFWLGVTDLAVEGKFMSIKDGRPMLYAKWSGGQPDNTGKIEDCVHLWLVNNIFHMNDNNCMAQLHAICELRQSKKTCDVCDLKFMERFMLRTNVPHCQN</sequence>
<dbReference type="Pfam" id="PF00059">
    <property type="entry name" value="Lectin_C"/>
    <property type="match status" value="1"/>
</dbReference>
<dbReference type="Gene3D" id="3.10.100.10">
    <property type="entry name" value="Mannose-Binding Protein A, subunit A"/>
    <property type="match status" value="1"/>
</dbReference>
<feature type="chain" id="PRO_5005520536" evidence="1">
    <location>
        <begin position="19"/>
        <end position="190"/>
    </location>
</feature>
<proteinExistence type="predicted"/>
<dbReference type="SMART" id="SM00034">
    <property type="entry name" value="CLECT"/>
    <property type="match status" value="1"/>
</dbReference>
<keyword evidence="1" id="KW-0732">Signal</keyword>
<name>A0A0K8U249_BACLA</name>
<dbReference type="PANTHER" id="PTHR22803">
    <property type="entry name" value="MANNOSE, PHOSPHOLIPASE, LECTIN RECEPTOR RELATED"/>
    <property type="match status" value="1"/>
</dbReference>
<gene>
    <name evidence="3" type="primary">PLC_5</name>
    <name evidence="3" type="ORF">c1_g3_i5</name>
</gene>
<dbReference type="CDD" id="cd00037">
    <property type="entry name" value="CLECT"/>
    <property type="match status" value="1"/>
</dbReference>
<evidence type="ECO:0000259" key="2">
    <source>
        <dbReference type="PROSITE" id="PS50041"/>
    </source>
</evidence>
<dbReference type="InterPro" id="IPR001304">
    <property type="entry name" value="C-type_lectin-like"/>
</dbReference>
<dbReference type="AlphaFoldDB" id="A0A0K8U249"/>
<dbReference type="InterPro" id="IPR016186">
    <property type="entry name" value="C-type_lectin-like/link_sf"/>
</dbReference>